<evidence type="ECO:0000256" key="3">
    <source>
        <dbReference type="PIRNR" id="PIRNR000124"/>
    </source>
</evidence>
<name>A0A1M5QBC4_9BACI</name>
<dbReference type="GO" id="GO:0016628">
    <property type="term" value="F:oxidoreductase activity, acting on the CH-CH group of donors, NAD or NADP as acceptor"/>
    <property type="evidence" value="ECO:0007669"/>
    <property type="project" value="InterPro"/>
</dbReference>
<dbReference type="PIRSF" id="PIRSF500136">
    <property type="entry name" value="UDP_ManNAc_DH"/>
    <property type="match status" value="1"/>
</dbReference>
<dbReference type="InterPro" id="IPR014026">
    <property type="entry name" value="UDP-Glc/GDP-Man_DH_dimer"/>
</dbReference>
<gene>
    <name evidence="5" type="ORF">SAMN05421807_10451</name>
</gene>
<dbReference type="SUPFAM" id="SSF48179">
    <property type="entry name" value="6-phosphogluconate dehydrogenase C-terminal domain-like"/>
    <property type="match status" value="1"/>
</dbReference>
<evidence type="ECO:0000259" key="4">
    <source>
        <dbReference type="SMART" id="SM00984"/>
    </source>
</evidence>
<feature type="domain" description="UDP-glucose/GDP-mannose dehydrogenase C-terminal" evidence="4">
    <location>
        <begin position="320"/>
        <end position="417"/>
    </location>
</feature>
<dbReference type="PIRSF" id="PIRSF000124">
    <property type="entry name" value="UDPglc_GDPman_dh"/>
    <property type="match status" value="1"/>
</dbReference>
<evidence type="ECO:0000313" key="6">
    <source>
        <dbReference type="Proteomes" id="UP000184079"/>
    </source>
</evidence>
<evidence type="ECO:0000313" key="5">
    <source>
        <dbReference type="EMBL" id="SHH11220.1"/>
    </source>
</evidence>
<organism evidence="5 6">
    <name type="scientific">Virgibacillus chiguensis</name>
    <dbReference type="NCBI Taxonomy" id="411959"/>
    <lineage>
        <taxon>Bacteria</taxon>
        <taxon>Bacillati</taxon>
        <taxon>Bacillota</taxon>
        <taxon>Bacilli</taxon>
        <taxon>Bacillales</taxon>
        <taxon>Bacillaceae</taxon>
        <taxon>Virgibacillus</taxon>
    </lineage>
</organism>
<dbReference type="InterPro" id="IPR008927">
    <property type="entry name" value="6-PGluconate_DH-like_C_sf"/>
</dbReference>
<dbReference type="InterPro" id="IPR014027">
    <property type="entry name" value="UDP-Glc/GDP-Man_DH_C"/>
</dbReference>
<keyword evidence="2" id="KW-0520">NAD</keyword>
<dbReference type="InterPro" id="IPR028359">
    <property type="entry name" value="UDP_ManNAc/GlcNAc_DH"/>
</dbReference>
<evidence type="ECO:0000256" key="2">
    <source>
        <dbReference type="ARBA" id="ARBA00023027"/>
    </source>
</evidence>
<dbReference type="EMBL" id="FQXD01000004">
    <property type="protein sequence ID" value="SHH11220.1"/>
    <property type="molecule type" value="Genomic_DNA"/>
</dbReference>
<dbReference type="PANTHER" id="PTHR43491:SF5">
    <property type="entry name" value="UDP-N-ACETYL-D-MANNOSAMINE DEHYDROGENASE"/>
    <property type="match status" value="1"/>
</dbReference>
<protein>
    <submittedName>
        <fullName evidence="5">Nucleotide sugar dehydrogenase</fullName>
    </submittedName>
</protein>
<keyword evidence="6" id="KW-1185">Reference proteome</keyword>
<dbReference type="InterPro" id="IPR017476">
    <property type="entry name" value="UDP-Glc/GDP-Man"/>
</dbReference>
<dbReference type="InterPro" id="IPR036220">
    <property type="entry name" value="UDP-Glc/GDP-Man_DH_C_sf"/>
</dbReference>
<dbReference type="GO" id="GO:0051287">
    <property type="term" value="F:NAD binding"/>
    <property type="evidence" value="ECO:0007669"/>
    <property type="project" value="InterPro"/>
</dbReference>
<accession>A0A1M5QBC4</accession>
<keyword evidence="1" id="KW-0560">Oxidoreductase</keyword>
<dbReference type="InterPro" id="IPR036291">
    <property type="entry name" value="NAD(P)-bd_dom_sf"/>
</dbReference>
<evidence type="ECO:0000256" key="1">
    <source>
        <dbReference type="ARBA" id="ARBA00023002"/>
    </source>
</evidence>
<sequence length="439" mass="48942">MINQEETLANVTVVGLGKIGLTLAAVFANNHFNVYGSDINEGVVATINQGKSHITNEPGLDQLVAAAYNSKTLSATTETAEAVAKSNIVIVIVPVLIDNQYNVDYQFIDAAVKEIARGMKEDTLVIFETTIPPGDTQYRFGKKLQELSGLRLGEEFYLAYSPERVYSNRIIEDLKKYPKIVGGINEKSRELAVDFYKKALNCKLIEVSSLETAEFSKVAECVYRDVNIALANELAKFTEKIGVNMSEVRKASNSQPYSYLHEPGIGVGGHCIPIYPYFFINKGLTKGMTPMARKINDSMADYAINKVEEEVGSLKDKNVLILGLAYRENVKEPTKSTTLLLIDRLIKLRANVFVNDPLFTNSEIKQYGVSPLSLQSEFTSKMDAVILQAFHKAYESLDFTKFISCKIILDGRNKLNKNEIQRLGITYRSIGNDDIKERL</sequence>
<dbReference type="Proteomes" id="UP000184079">
    <property type="component" value="Unassembled WGS sequence"/>
</dbReference>
<dbReference type="SUPFAM" id="SSF51735">
    <property type="entry name" value="NAD(P)-binding Rossmann-fold domains"/>
    <property type="match status" value="1"/>
</dbReference>
<dbReference type="RefSeq" id="WP_073006310.1">
    <property type="nucleotide sequence ID" value="NZ_FQXD01000004.1"/>
</dbReference>
<dbReference type="Pfam" id="PF00984">
    <property type="entry name" value="UDPG_MGDP_dh"/>
    <property type="match status" value="1"/>
</dbReference>
<comment type="similarity">
    <text evidence="3">Belongs to the UDP-glucose/GDP-mannose dehydrogenase family.</text>
</comment>
<dbReference type="NCBIfam" id="TIGR03026">
    <property type="entry name" value="NDP-sugDHase"/>
    <property type="match status" value="1"/>
</dbReference>
<dbReference type="Gene3D" id="3.40.50.720">
    <property type="entry name" value="NAD(P)-binding Rossmann-like Domain"/>
    <property type="match status" value="2"/>
</dbReference>
<dbReference type="OrthoDB" id="9803238at2"/>
<dbReference type="SMART" id="SM00984">
    <property type="entry name" value="UDPG_MGDP_dh_C"/>
    <property type="match status" value="1"/>
</dbReference>
<dbReference type="PANTHER" id="PTHR43491">
    <property type="entry name" value="UDP-N-ACETYL-D-MANNOSAMINE DEHYDROGENASE"/>
    <property type="match status" value="1"/>
</dbReference>
<dbReference type="InterPro" id="IPR001732">
    <property type="entry name" value="UDP-Glc/GDP-Man_DH_N"/>
</dbReference>
<reference evidence="6" key="1">
    <citation type="submission" date="2016-11" db="EMBL/GenBank/DDBJ databases">
        <authorList>
            <person name="Varghese N."/>
            <person name="Submissions S."/>
        </authorList>
    </citation>
    <scope>NUCLEOTIDE SEQUENCE [LARGE SCALE GENOMIC DNA]</scope>
    <source>
        <strain evidence="6">CGMCC 1.6496</strain>
    </source>
</reference>
<dbReference type="GO" id="GO:0000271">
    <property type="term" value="P:polysaccharide biosynthetic process"/>
    <property type="evidence" value="ECO:0007669"/>
    <property type="project" value="InterPro"/>
</dbReference>
<dbReference type="SUPFAM" id="SSF52413">
    <property type="entry name" value="UDP-glucose/GDP-mannose dehydrogenase C-terminal domain"/>
    <property type="match status" value="1"/>
</dbReference>
<dbReference type="Pfam" id="PF03721">
    <property type="entry name" value="UDPG_MGDP_dh_N"/>
    <property type="match status" value="1"/>
</dbReference>
<dbReference type="AlphaFoldDB" id="A0A1M5QBC4"/>
<proteinExistence type="inferred from homology"/>
<dbReference type="GO" id="GO:0016616">
    <property type="term" value="F:oxidoreductase activity, acting on the CH-OH group of donors, NAD or NADP as acceptor"/>
    <property type="evidence" value="ECO:0007669"/>
    <property type="project" value="InterPro"/>
</dbReference>
<dbReference type="Pfam" id="PF03720">
    <property type="entry name" value="UDPG_MGDP_dh_C"/>
    <property type="match status" value="1"/>
</dbReference>